<dbReference type="EMBL" id="JBEDUW010000002">
    <property type="protein sequence ID" value="KAK9944954.1"/>
    <property type="molecule type" value="Genomic_DNA"/>
</dbReference>
<protein>
    <submittedName>
        <fullName evidence="2">Uncharacterized protein</fullName>
    </submittedName>
</protein>
<dbReference type="InterPro" id="IPR053234">
    <property type="entry name" value="RPM1_Interactor"/>
</dbReference>
<gene>
    <name evidence="2" type="ORF">M0R45_010494</name>
</gene>
<proteinExistence type="predicted"/>
<dbReference type="PANTHER" id="PTHR33443:SF35">
    <property type="entry name" value="VQ DOMAIN-CONTAINING PROTEIN"/>
    <property type="match status" value="1"/>
</dbReference>
<name>A0AAW1Y9T0_RUBAR</name>
<keyword evidence="3" id="KW-1185">Reference proteome</keyword>
<feature type="region of interest" description="Disordered" evidence="1">
    <location>
        <begin position="1"/>
        <end position="43"/>
    </location>
</feature>
<sequence>MNSGPIDISSDEETGLNDPEDDNADWLSNLIDSADNQGDDDSDDVVVISEVNSNSGPKSSKWTVKDVDDDCVVLDGDPDKAVSVVDDSGSGSDELIVVGEKGQIACRDYPHPRHLCAKFPFSSTPPERHCDVCHCYVCDSLAPCVHWGTGASTIGHCHATETVEMWKIMRRNFKMGRSASMPAIKVSLALPQPSQVPPLDIIRLTPKSILQTQVPRPTMIRACPSASLAQVRSHLSGMRLSKDGIRPSSVPPSSASQQLLSDVVRSSRAHNIHRASSPTMFKRVGSVRGPLQRSRSAYGSSNNSNYVNPSQYVSVNHSGCANPSQYGRIPAPMAASNDGIPFSWQDNHSSLHQIPSLPMGSSIVGSAVPSQPQVYSQPIPQSAWLLDNQPVTNDSVPSQLDLLSPGPPLADAGMLLFDFETSFNSLTQV</sequence>
<feature type="compositionally biased region" description="Polar residues" evidence="1">
    <location>
        <begin position="293"/>
        <end position="306"/>
    </location>
</feature>
<feature type="compositionally biased region" description="Acidic residues" evidence="1">
    <location>
        <begin position="9"/>
        <end position="24"/>
    </location>
</feature>
<dbReference type="AlphaFoldDB" id="A0AAW1Y9T0"/>
<feature type="region of interest" description="Disordered" evidence="1">
    <location>
        <begin position="265"/>
        <end position="306"/>
    </location>
</feature>
<evidence type="ECO:0000256" key="1">
    <source>
        <dbReference type="SAM" id="MobiDB-lite"/>
    </source>
</evidence>
<reference evidence="2 3" key="1">
    <citation type="journal article" date="2023" name="G3 (Bethesda)">
        <title>A chromosome-length genome assembly and annotation of blackberry (Rubus argutus, cv. 'Hillquist').</title>
        <authorList>
            <person name="Bruna T."/>
            <person name="Aryal R."/>
            <person name="Dudchenko O."/>
            <person name="Sargent D.J."/>
            <person name="Mead D."/>
            <person name="Buti M."/>
            <person name="Cavallini A."/>
            <person name="Hytonen T."/>
            <person name="Andres J."/>
            <person name="Pham M."/>
            <person name="Weisz D."/>
            <person name="Mascagni F."/>
            <person name="Usai G."/>
            <person name="Natali L."/>
            <person name="Bassil N."/>
            <person name="Fernandez G.E."/>
            <person name="Lomsadze A."/>
            <person name="Armour M."/>
            <person name="Olukolu B."/>
            <person name="Poorten T."/>
            <person name="Britton C."/>
            <person name="Davik J."/>
            <person name="Ashrafi H."/>
            <person name="Aiden E.L."/>
            <person name="Borodovsky M."/>
            <person name="Worthington M."/>
        </authorList>
    </citation>
    <scope>NUCLEOTIDE SEQUENCE [LARGE SCALE GENOMIC DNA]</scope>
    <source>
        <strain evidence="2">PI 553951</strain>
    </source>
</reference>
<evidence type="ECO:0000313" key="3">
    <source>
        <dbReference type="Proteomes" id="UP001457282"/>
    </source>
</evidence>
<comment type="caution">
    <text evidence="2">The sequence shown here is derived from an EMBL/GenBank/DDBJ whole genome shotgun (WGS) entry which is preliminary data.</text>
</comment>
<organism evidence="2 3">
    <name type="scientific">Rubus argutus</name>
    <name type="common">Southern blackberry</name>
    <dbReference type="NCBI Taxonomy" id="59490"/>
    <lineage>
        <taxon>Eukaryota</taxon>
        <taxon>Viridiplantae</taxon>
        <taxon>Streptophyta</taxon>
        <taxon>Embryophyta</taxon>
        <taxon>Tracheophyta</taxon>
        <taxon>Spermatophyta</taxon>
        <taxon>Magnoliopsida</taxon>
        <taxon>eudicotyledons</taxon>
        <taxon>Gunneridae</taxon>
        <taxon>Pentapetalae</taxon>
        <taxon>rosids</taxon>
        <taxon>fabids</taxon>
        <taxon>Rosales</taxon>
        <taxon>Rosaceae</taxon>
        <taxon>Rosoideae</taxon>
        <taxon>Rosoideae incertae sedis</taxon>
        <taxon>Rubus</taxon>
    </lineage>
</organism>
<evidence type="ECO:0000313" key="2">
    <source>
        <dbReference type="EMBL" id="KAK9944954.1"/>
    </source>
</evidence>
<accession>A0AAW1Y9T0</accession>
<dbReference type="PANTHER" id="PTHR33443">
    <property type="entry name" value="ZGC:112980"/>
    <property type="match status" value="1"/>
</dbReference>
<dbReference type="Proteomes" id="UP001457282">
    <property type="component" value="Unassembled WGS sequence"/>
</dbReference>